<proteinExistence type="predicted"/>
<accession>A0A2T1NPN3</accession>
<keyword evidence="1" id="KW-0812">Transmembrane</keyword>
<dbReference type="Proteomes" id="UP000238430">
    <property type="component" value="Unassembled WGS sequence"/>
</dbReference>
<dbReference type="RefSeq" id="WP_106676056.1">
    <property type="nucleotide sequence ID" value="NZ_JACHWV010000009.1"/>
</dbReference>
<keyword evidence="3" id="KW-1185">Reference proteome</keyword>
<reference evidence="2 3" key="1">
    <citation type="submission" date="2018-03" db="EMBL/GenBank/DDBJ databases">
        <title>Mesoflavibacter sp. HG37 and Mesoflavibacter sp. HG96 sp.nov., two marine bacteria isolated from seawater of Western Pacific Ocean.</title>
        <authorList>
            <person name="Cheng H."/>
            <person name="Wu Y.-H."/>
            <person name="Guo L.-L."/>
            <person name="Xu X.-W."/>
        </authorList>
    </citation>
    <scope>NUCLEOTIDE SEQUENCE [LARGE SCALE GENOMIC DNA]</scope>
    <source>
        <strain evidence="2 3">KCTC 42117</strain>
    </source>
</reference>
<dbReference type="OrthoDB" id="1452283at2"/>
<dbReference type="AlphaFoldDB" id="A0A2T1NPN3"/>
<protein>
    <recommendedName>
        <fullName evidence="4">Riboflavin synthase subunit beta</fullName>
    </recommendedName>
</protein>
<comment type="caution">
    <text evidence="2">The sequence shown here is derived from an EMBL/GenBank/DDBJ whole genome shotgun (WGS) entry which is preliminary data.</text>
</comment>
<gene>
    <name evidence="2" type="ORF">C7H61_00220</name>
</gene>
<dbReference type="EMBL" id="PXOT01000009">
    <property type="protein sequence ID" value="PSG94829.1"/>
    <property type="molecule type" value="Genomic_DNA"/>
</dbReference>
<keyword evidence="1" id="KW-1133">Transmembrane helix</keyword>
<feature type="transmembrane region" description="Helical" evidence="1">
    <location>
        <begin position="48"/>
        <end position="67"/>
    </location>
</feature>
<name>A0A2T1NPN3_9FLAO</name>
<evidence type="ECO:0008006" key="4">
    <source>
        <dbReference type="Google" id="ProtNLM"/>
    </source>
</evidence>
<evidence type="ECO:0000256" key="1">
    <source>
        <dbReference type="SAM" id="Phobius"/>
    </source>
</evidence>
<organism evidence="2 3">
    <name type="scientific">Mesoflavibacter zeaxanthinifaciens subsp. sabulilitoris</name>
    <dbReference type="NCBI Taxonomy" id="1520893"/>
    <lineage>
        <taxon>Bacteria</taxon>
        <taxon>Pseudomonadati</taxon>
        <taxon>Bacteroidota</taxon>
        <taxon>Flavobacteriia</taxon>
        <taxon>Flavobacteriales</taxon>
        <taxon>Flavobacteriaceae</taxon>
        <taxon>Mesoflavibacter</taxon>
    </lineage>
</organism>
<evidence type="ECO:0000313" key="2">
    <source>
        <dbReference type="EMBL" id="PSG94829.1"/>
    </source>
</evidence>
<sequence length="72" mass="8355">MFGQRKNKTFTYKSRFNKDNDSASQLKESLKSSWSEARPSISGRKKSNTLFLLIGLLVFIAILMYYLDTKIK</sequence>
<evidence type="ECO:0000313" key="3">
    <source>
        <dbReference type="Proteomes" id="UP000238430"/>
    </source>
</evidence>
<keyword evidence="1" id="KW-0472">Membrane</keyword>